<evidence type="ECO:0000313" key="2">
    <source>
        <dbReference type="EMBL" id="KAK7205339.1"/>
    </source>
</evidence>
<protein>
    <recommendedName>
        <fullName evidence="1">F-box domain-containing protein</fullName>
    </recommendedName>
</protein>
<dbReference type="InterPro" id="IPR052301">
    <property type="entry name" value="SCF_F-box/WD-repeat"/>
</dbReference>
<gene>
    <name evidence="2" type="ORF">BZA70DRAFT_267186</name>
</gene>
<evidence type="ECO:0000313" key="3">
    <source>
        <dbReference type="Proteomes" id="UP001498771"/>
    </source>
</evidence>
<dbReference type="SUPFAM" id="SSF81383">
    <property type="entry name" value="F-box domain"/>
    <property type="match status" value="2"/>
</dbReference>
<dbReference type="CDD" id="cd09917">
    <property type="entry name" value="F-box_SF"/>
    <property type="match status" value="1"/>
</dbReference>
<proteinExistence type="predicted"/>
<dbReference type="GeneID" id="90036597"/>
<dbReference type="Pfam" id="PF12937">
    <property type="entry name" value="F-box-like"/>
    <property type="match status" value="2"/>
</dbReference>
<comment type="caution">
    <text evidence="2">The sequence shown here is derived from an EMBL/GenBank/DDBJ whole genome shotgun (WGS) entry which is preliminary data.</text>
</comment>
<dbReference type="PROSITE" id="PS50181">
    <property type="entry name" value="FBOX"/>
    <property type="match status" value="2"/>
</dbReference>
<dbReference type="Gene3D" id="3.80.10.10">
    <property type="entry name" value="Ribonuclease Inhibitor"/>
    <property type="match status" value="1"/>
</dbReference>
<dbReference type="SUPFAM" id="SSF52047">
    <property type="entry name" value="RNI-like"/>
    <property type="match status" value="1"/>
</dbReference>
<keyword evidence="3" id="KW-1185">Reference proteome</keyword>
<dbReference type="EMBL" id="JBBJBU010000005">
    <property type="protein sequence ID" value="KAK7205339.1"/>
    <property type="molecule type" value="Genomic_DNA"/>
</dbReference>
<accession>A0ABR1F669</accession>
<dbReference type="Gene3D" id="1.20.1280.50">
    <property type="match status" value="2"/>
</dbReference>
<reference evidence="2 3" key="1">
    <citation type="submission" date="2024-03" db="EMBL/GenBank/DDBJ databases">
        <title>Genome-scale model development and genomic sequencing of the oleaginous clade Lipomyces.</title>
        <authorList>
            <consortium name="Lawrence Berkeley National Laboratory"/>
            <person name="Czajka J.J."/>
            <person name="Han Y."/>
            <person name="Kim J."/>
            <person name="Mondo S.J."/>
            <person name="Hofstad B.A."/>
            <person name="Robles A."/>
            <person name="Haridas S."/>
            <person name="Riley R."/>
            <person name="LaButti K."/>
            <person name="Pangilinan J."/>
            <person name="Andreopoulos W."/>
            <person name="Lipzen A."/>
            <person name="Yan J."/>
            <person name="Wang M."/>
            <person name="Ng V."/>
            <person name="Grigoriev I.V."/>
            <person name="Spatafora J.W."/>
            <person name="Magnuson J.K."/>
            <person name="Baker S.E."/>
            <person name="Pomraning K.R."/>
        </authorList>
    </citation>
    <scope>NUCLEOTIDE SEQUENCE [LARGE SCALE GENOMIC DNA]</scope>
    <source>
        <strain evidence="2 3">Phaff 52-87</strain>
    </source>
</reference>
<evidence type="ECO:0000259" key="1">
    <source>
        <dbReference type="PROSITE" id="PS50181"/>
    </source>
</evidence>
<dbReference type="InterPro" id="IPR036047">
    <property type="entry name" value="F-box-like_dom_sf"/>
</dbReference>
<dbReference type="InterPro" id="IPR001810">
    <property type="entry name" value="F-box_dom"/>
</dbReference>
<name>A0ABR1F669_9ASCO</name>
<sequence length="688" mass="79514">METANSKNLKLQDLLQDLPHEVLFLILSYLPYETLLVLQKTSPFWRHFIHNSPVFWRNLEYVTTAESADTKGVSPGKKTKVVEYLEKNTPELVYVDYDIHYLVKRRYETPEKLESVILFSLPRFLSFYDAVKREEGIQEATENSSVPETVESKYLDLEALPREILLLIISYLPCKTLVSMCSLSHFWRELICNSQTFRREFEFIKDGTVTEDSVVAYIAKNVPGFVRINAMNPLFWRIREEELPALEGSRVEYDEEIFLSLPRFLARYSAIKRDNISMRRFIDLCTKQTVEEEWKGERELDPISSELVWHNFSARFLYLCSPLSDIMFEDWSFREICTHIHLRLNTWDTTVWKCGSNKDKYNSRIAREILGGARMLSLPLDAMMSFLCSVVEDSRVQPSVEYLRFLVQPGSSVTIESKPLRYSDKFEGLRVLIINDAKQGDSCSPPPRHEISQNLLAQILQAMPDLRKLVLCDFHVSSDDGSGLEKQEVLDMRQCKRLLRVDFSGTKFACGFPLLSDRLYHSIKLCRSPHIANMLEAGSKGLCVFPRTLTLDLSGNSDITDAIMLNYFIHMYERGCLTGELALRNCPGLGFSSQLHEHLMHYHTIDLSRNKAVTDDVLSGLLQTADAARKRFSNPLATNVCRTSMTEQTYRRMMKQNKLVHAYWCGLEESRESLAEKRWEESISGFML</sequence>
<feature type="domain" description="F-box" evidence="1">
    <location>
        <begin position="154"/>
        <end position="200"/>
    </location>
</feature>
<dbReference type="PANTHER" id="PTHR14381">
    <property type="entry name" value="DACTYLIN"/>
    <property type="match status" value="1"/>
</dbReference>
<dbReference type="Proteomes" id="UP001498771">
    <property type="component" value="Unassembled WGS sequence"/>
</dbReference>
<feature type="domain" description="F-box" evidence="1">
    <location>
        <begin position="12"/>
        <end position="59"/>
    </location>
</feature>
<dbReference type="SMART" id="SM00256">
    <property type="entry name" value="FBOX"/>
    <property type="match status" value="2"/>
</dbReference>
<dbReference type="RefSeq" id="XP_064768372.1">
    <property type="nucleotide sequence ID" value="XM_064911085.1"/>
</dbReference>
<dbReference type="PANTHER" id="PTHR14381:SF1">
    <property type="entry name" value="F-BOX_WD REPEAT-CONTAINING PROTEIN 4"/>
    <property type="match status" value="1"/>
</dbReference>
<dbReference type="InterPro" id="IPR032675">
    <property type="entry name" value="LRR_dom_sf"/>
</dbReference>
<organism evidence="2 3">
    <name type="scientific">Myxozyma melibiosi</name>
    <dbReference type="NCBI Taxonomy" id="54550"/>
    <lineage>
        <taxon>Eukaryota</taxon>
        <taxon>Fungi</taxon>
        <taxon>Dikarya</taxon>
        <taxon>Ascomycota</taxon>
        <taxon>Saccharomycotina</taxon>
        <taxon>Lipomycetes</taxon>
        <taxon>Lipomycetales</taxon>
        <taxon>Lipomycetaceae</taxon>
        <taxon>Myxozyma</taxon>
    </lineage>
</organism>